<gene>
    <name evidence="3" type="ORF">AELLOGFF_01966</name>
</gene>
<proteinExistence type="predicted"/>
<dbReference type="AlphaFoldDB" id="A0A5S9R8G2"/>
<feature type="domain" description="ESX-1 secretion-associated protein EspA/EspE-like" evidence="2">
    <location>
        <begin position="18"/>
        <end position="99"/>
    </location>
</feature>
<keyword evidence="4" id="KW-1185">Reference proteome</keyword>
<evidence type="ECO:0000259" key="2">
    <source>
        <dbReference type="Pfam" id="PF18879"/>
    </source>
</evidence>
<accession>A0A5S9R8G2</accession>
<reference evidence="3 4" key="1">
    <citation type="submission" date="2019-11" db="EMBL/GenBank/DDBJ databases">
        <authorList>
            <person name="Holert J."/>
        </authorList>
    </citation>
    <scope>NUCLEOTIDE SEQUENCE [LARGE SCALE GENOMIC DNA]</scope>
    <source>
        <strain evidence="3">BC8_1</strain>
    </source>
</reference>
<sequence length="371" mass="39957">MGVLDAFMAVWTKARATFGEGLPQDGSAFDESATLLRLQSEMRAAKPGERWQGPASDAYAVASNRHAGVLGGAAHLDRRLRAEVDRSAAVVAAGRRDLDSVREWVTNAAATVPQTPQGERMLYPVVSKGSGEVVEILQRSHTDMARIAGRIHGIGSEYQALGGELKLGTGDETAAGDGPVTAVGDENSPWAYPFDPPPPPDSAPGGGRWELGQAYPPGPNGGPPMGPIPAPAPWHRSIDPPVVGGTTALQDVVSPPPNGWGEGPPVVVKEAYRFRVTGEGFNNGAGHVRWVQRDGSWYQAQWITHDIEAEHLYHFESKMPFTKGFNDWDPIDIKDIYRLQADNPRLTLYVPDPSGSVLELDPDRPTVSRSR</sequence>
<name>A0A5S9R8G2_MYCVN</name>
<protein>
    <recommendedName>
        <fullName evidence="2">ESX-1 secretion-associated protein EspA/EspE-like domain-containing protein</fullName>
    </recommendedName>
</protein>
<dbReference type="Pfam" id="PF18879">
    <property type="entry name" value="EspA_EspE"/>
    <property type="match status" value="1"/>
</dbReference>
<dbReference type="InterPro" id="IPR043796">
    <property type="entry name" value="ESX-1_EspA/EspE-like"/>
</dbReference>
<evidence type="ECO:0000256" key="1">
    <source>
        <dbReference type="SAM" id="MobiDB-lite"/>
    </source>
</evidence>
<feature type="region of interest" description="Disordered" evidence="1">
    <location>
        <begin position="196"/>
        <end position="222"/>
    </location>
</feature>
<evidence type="ECO:0000313" key="3">
    <source>
        <dbReference type="EMBL" id="CAA0134999.1"/>
    </source>
</evidence>
<evidence type="ECO:0000313" key="4">
    <source>
        <dbReference type="Proteomes" id="UP000430146"/>
    </source>
</evidence>
<dbReference type="EMBL" id="CACSIP010000056">
    <property type="protein sequence ID" value="CAA0134999.1"/>
    <property type="molecule type" value="Genomic_DNA"/>
</dbReference>
<organism evidence="3 4">
    <name type="scientific">Mycolicibacterium vanbaalenii</name>
    <name type="common">Mycobacterium vanbaalenii</name>
    <dbReference type="NCBI Taxonomy" id="110539"/>
    <lineage>
        <taxon>Bacteria</taxon>
        <taxon>Bacillati</taxon>
        <taxon>Actinomycetota</taxon>
        <taxon>Actinomycetes</taxon>
        <taxon>Mycobacteriales</taxon>
        <taxon>Mycobacteriaceae</taxon>
        <taxon>Mycolicibacterium</taxon>
    </lineage>
</organism>
<dbReference type="OrthoDB" id="1187707at2"/>
<dbReference type="Proteomes" id="UP000430146">
    <property type="component" value="Unassembled WGS sequence"/>
</dbReference>